<protein>
    <submittedName>
        <fullName evidence="2">Uncharacterized protein</fullName>
    </submittedName>
</protein>
<keyword evidence="1" id="KW-1133">Transmembrane helix</keyword>
<accession>A0A4Y7SR76</accession>
<feature type="transmembrane region" description="Helical" evidence="1">
    <location>
        <begin position="35"/>
        <end position="55"/>
    </location>
</feature>
<keyword evidence="1" id="KW-0472">Membrane</keyword>
<comment type="caution">
    <text evidence="2">The sequence shown here is derived from an EMBL/GenBank/DDBJ whole genome shotgun (WGS) entry which is preliminary data.</text>
</comment>
<keyword evidence="1" id="KW-0812">Transmembrane</keyword>
<dbReference type="Proteomes" id="UP000298030">
    <property type="component" value="Unassembled WGS sequence"/>
</dbReference>
<evidence type="ECO:0000313" key="3">
    <source>
        <dbReference type="Proteomes" id="UP000298030"/>
    </source>
</evidence>
<dbReference type="AlphaFoldDB" id="A0A4Y7SR76"/>
<sequence>VTPYASRDVVPFPISLTSSHVDLDAARHVTDDPRALWASALLYYLAVVLVIDSWLNYTPRQSSTVEYGDSYSWKPDRTPFLPNELSNSITIPNSSTSS</sequence>
<reference evidence="2 3" key="1">
    <citation type="journal article" date="2019" name="Nat. Ecol. Evol.">
        <title>Megaphylogeny resolves global patterns of mushroom evolution.</title>
        <authorList>
            <person name="Varga T."/>
            <person name="Krizsan K."/>
            <person name="Foldi C."/>
            <person name="Dima B."/>
            <person name="Sanchez-Garcia M."/>
            <person name="Sanchez-Ramirez S."/>
            <person name="Szollosi G.J."/>
            <person name="Szarkandi J.G."/>
            <person name="Papp V."/>
            <person name="Albert L."/>
            <person name="Andreopoulos W."/>
            <person name="Angelini C."/>
            <person name="Antonin V."/>
            <person name="Barry K.W."/>
            <person name="Bougher N.L."/>
            <person name="Buchanan P."/>
            <person name="Buyck B."/>
            <person name="Bense V."/>
            <person name="Catcheside P."/>
            <person name="Chovatia M."/>
            <person name="Cooper J."/>
            <person name="Damon W."/>
            <person name="Desjardin D."/>
            <person name="Finy P."/>
            <person name="Geml J."/>
            <person name="Haridas S."/>
            <person name="Hughes K."/>
            <person name="Justo A."/>
            <person name="Karasinski D."/>
            <person name="Kautmanova I."/>
            <person name="Kiss B."/>
            <person name="Kocsube S."/>
            <person name="Kotiranta H."/>
            <person name="LaButti K.M."/>
            <person name="Lechner B.E."/>
            <person name="Liimatainen K."/>
            <person name="Lipzen A."/>
            <person name="Lukacs Z."/>
            <person name="Mihaltcheva S."/>
            <person name="Morgado L.N."/>
            <person name="Niskanen T."/>
            <person name="Noordeloos M.E."/>
            <person name="Ohm R.A."/>
            <person name="Ortiz-Santana B."/>
            <person name="Ovrebo C."/>
            <person name="Racz N."/>
            <person name="Riley R."/>
            <person name="Savchenko A."/>
            <person name="Shiryaev A."/>
            <person name="Soop K."/>
            <person name="Spirin V."/>
            <person name="Szebenyi C."/>
            <person name="Tomsovsky M."/>
            <person name="Tulloss R.E."/>
            <person name="Uehling J."/>
            <person name="Grigoriev I.V."/>
            <person name="Vagvolgyi C."/>
            <person name="Papp T."/>
            <person name="Martin F.M."/>
            <person name="Miettinen O."/>
            <person name="Hibbett D.S."/>
            <person name="Nagy L.G."/>
        </authorList>
    </citation>
    <scope>NUCLEOTIDE SEQUENCE [LARGE SCALE GENOMIC DNA]</scope>
    <source>
        <strain evidence="2 3">FP101781</strain>
    </source>
</reference>
<proteinExistence type="predicted"/>
<gene>
    <name evidence="2" type="ORF">FA13DRAFT_1739758</name>
</gene>
<feature type="non-terminal residue" evidence="2">
    <location>
        <position position="1"/>
    </location>
</feature>
<evidence type="ECO:0000256" key="1">
    <source>
        <dbReference type="SAM" id="Phobius"/>
    </source>
</evidence>
<organism evidence="2 3">
    <name type="scientific">Coprinellus micaceus</name>
    <name type="common">Glistening ink-cap mushroom</name>
    <name type="synonym">Coprinus micaceus</name>
    <dbReference type="NCBI Taxonomy" id="71717"/>
    <lineage>
        <taxon>Eukaryota</taxon>
        <taxon>Fungi</taxon>
        <taxon>Dikarya</taxon>
        <taxon>Basidiomycota</taxon>
        <taxon>Agaricomycotina</taxon>
        <taxon>Agaricomycetes</taxon>
        <taxon>Agaricomycetidae</taxon>
        <taxon>Agaricales</taxon>
        <taxon>Agaricineae</taxon>
        <taxon>Psathyrellaceae</taxon>
        <taxon>Coprinellus</taxon>
    </lineage>
</organism>
<name>A0A4Y7SR76_COPMI</name>
<keyword evidence="3" id="KW-1185">Reference proteome</keyword>
<dbReference type="EMBL" id="QPFP01000074">
    <property type="protein sequence ID" value="TEB23769.1"/>
    <property type="molecule type" value="Genomic_DNA"/>
</dbReference>
<evidence type="ECO:0000313" key="2">
    <source>
        <dbReference type="EMBL" id="TEB23769.1"/>
    </source>
</evidence>